<reference evidence="2" key="1">
    <citation type="submission" date="2014-09" db="EMBL/GenBank/DDBJ databases">
        <authorList>
            <person name="Magalhaes I.L.F."/>
            <person name="Oliveira U."/>
            <person name="Santos F.R."/>
            <person name="Vidigal T.H.D.A."/>
            <person name="Brescovit A.D."/>
            <person name="Santos A.J."/>
        </authorList>
    </citation>
    <scope>NUCLEOTIDE SEQUENCE</scope>
</reference>
<feature type="compositionally biased region" description="Polar residues" evidence="1">
    <location>
        <begin position="303"/>
        <end position="331"/>
    </location>
</feature>
<protein>
    <submittedName>
        <fullName evidence="2">Uncharacterized protein</fullName>
    </submittedName>
</protein>
<feature type="compositionally biased region" description="Basic and acidic residues" evidence="1">
    <location>
        <begin position="118"/>
        <end position="128"/>
    </location>
</feature>
<feature type="region of interest" description="Disordered" evidence="1">
    <location>
        <begin position="178"/>
        <end position="215"/>
    </location>
</feature>
<accession>A0A0K8SDG1</accession>
<feature type="region of interest" description="Disordered" evidence="1">
    <location>
        <begin position="289"/>
        <end position="331"/>
    </location>
</feature>
<proteinExistence type="predicted"/>
<dbReference type="AlphaFoldDB" id="A0A0K8SDG1"/>
<sequence>VHFQDRMFDPPDVTTEGKSVVAPLPPVQRRQQSNESVSDESIEIAETYPDITTEGDERNLGSSGFILSGDQMMEPSSPYDFMIGEVRHEAEDDDEGEVYVVNEDDEQVSQDYEEEDDEGRRGKSTFHEEENEGSKNGFKVVSLQVTSGDGDVIDEGGILRAQVNSDVEDEMKRVIDGSSGAGLTGMNGHHEEPVEGDEVENHSDEGRKQHRDRVNKVKEGIRIKQINQKGVGGSFDFDRPVSEDFSVPIGTVSDIRATDLDFVPGYNEGAIIEPRVDLKTSWWPRSEMLRSNSSSSEVPIVFPTTTWPNTRKNTENMTPTDPITSKTIQVD</sequence>
<evidence type="ECO:0000256" key="1">
    <source>
        <dbReference type="SAM" id="MobiDB-lite"/>
    </source>
</evidence>
<dbReference type="EMBL" id="GBRD01014702">
    <property type="protein sequence ID" value="JAG51124.1"/>
    <property type="molecule type" value="Transcribed_RNA"/>
</dbReference>
<feature type="compositionally biased region" description="Acidic residues" evidence="1">
    <location>
        <begin position="102"/>
        <end position="117"/>
    </location>
</feature>
<feature type="compositionally biased region" description="Basic and acidic residues" evidence="1">
    <location>
        <begin position="188"/>
        <end position="215"/>
    </location>
</feature>
<feature type="region of interest" description="Disordered" evidence="1">
    <location>
        <begin position="1"/>
        <end position="78"/>
    </location>
</feature>
<organism evidence="2">
    <name type="scientific">Lygus hesperus</name>
    <name type="common">Western plant bug</name>
    <dbReference type="NCBI Taxonomy" id="30085"/>
    <lineage>
        <taxon>Eukaryota</taxon>
        <taxon>Metazoa</taxon>
        <taxon>Ecdysozoa</taxon>
        <taxon>Arthropoda</taxon>
        <taxon>Hexapoda</taxon>
        <taxon>Insecta</taxon>
        <taxon>Pterygota</taxon>
        <taxon>Neoptera</taxon>
        <taxon>Paraneoptera</taxon>
        <taxon>Hemiptera</taxon>
        <taxon>Heteroptera</taxon>
        <taxon>Panheteroptera</taxon>
        <taxon>Cimicomorpha</taxon>
        <taxon>Miridae</taxon>
        <taxon>Mirini</taxon>
        <taxon>Lygus</taxon>
    </lineage>
</organism>
<feature type="non-terminal residue" evidence="2">
    <location>
        <position position="1"/>
    </location>
</feature>
<name>A0A0K8SDG1_LYGHE</name>
<feature type="region of interest" description="Disordered" evidence="1">
    <location>
        <begin position="102"/>
        <end position="138"/>
    </location>
</feature>
<evidence type="ECO:0000313" key="2">
    <source>
        <dbReference type="EMBL" id="JAG51124.1"/>
    </source>
</evidence>